<dbReference type="Pfam" id="PF14608">
    <property type="entry name" value="zf-CCCH_2"/>
    <property type="match status" value="5"/>
</dbReference>
<protein>
    <recommendedName>
        <fullName evidence="13">Nuclear polyadenylated RNA-binding protein NAB2</fullName>
    </recommendedName>
</protein>
<dbReference type="GO" id="GO:0008097">
    <property type="term" value="F:5S rRNA binding"/>
    <property type="evidence" value="ECO:0007669"/>
    <property type="project" value="EnsemblFungi"/>
</dbReference>
<evidence type="ECO:0000256" key="1">
    <source>
        <dbReference type="ARBA" id="ARBA00004123"/>
    </source>
</evidence>
<evidence type="ECO:0000256" key="3">
    <source>
        <dbReference type="ARBA" id="ARBA00022723"/>
    </source>
</evidence>
<dbReference type="GO" id="GO:0008312">
    <property type="term" value="F:7S RNA binding"/>
    <property type="evidence" value="ECO:0007669"/>
    <property type="project" value="EnsemblFungi"/>
</dbReference>
<comment type="similarity">
    <text evidence="2">Belongs to the ZC3H14 family.</text>
</comment>
<evidence type="ECO:0000256" key="7">
    <source>
        <dbReference type="ARBA" id="ARBA00023242"/>
    </source>
</evidence>
<evidence type="ECO:0000256" key="5">
    <source>
        <dbReference type="ARBA" id="ARBA00022771"/>
    </source>
</evidence>
<evidence type="ECO:0000313" key="11">
    <source>
        <dbReference type="EMBL" id="ODV77597.1"/>
    </source>
</evidence>
<dbReference type="GO" id="GO:0005737">
    <property type="term" value="C:cytoplasm"/>
    <property type="evidence" value="ECO:0007669"/>
    <property type="project" value="EnsemblFungi"/>
</dbReference>
<keyword evidence="6" id="KW-0862">Zinc</keyword>
<evidence type="ECO:0000256" key="6">
    <source>
        <dbReference type="ARBA" id="ARBA00022833"/>
    </source>
</evidence>
<dbReference type="PANTHER" id="PTHR14738">
    <property type="entry name" value="ZINC FINGER CCCH DOMAIN-CONTAINING PROTEIN 14"/>
    <property type="match status" value="1"/>
</dbReference>
<dbReference type="InterPro" id="IPR043094">
    <property type="entry name" value="Nab2/ZC3H14_N_sf"/>
</dbReference>
<dbReference type="InterPro" id="IPR049017">
    <property type="entry name" value="Nab2_Znf4"/>
</dbReference>
<dbReference type="OrthoDB" id="438553at2759"/>
<dbReference type="STRING" id="984487.A0A1E4SDK7"/>
<keyword evidence="7" id="KW-0539">Nucleus</keyword>
<dbReference type="GeneID" id="30985195"/>
<accession>A0A1E4SDK7</accession>
<keyword evidence="3" id="KW-0479">Metal-binding</keyword>
<dbReference type="GO" id="GO:0033204">
    <property type="term" value="F:ribonuclease P RNA binding"/>
    <property type="evidence" value="ECO:0007669"/>
    <property type="project" value="EnsemblFungi"/>
</dbReference>
<reference evidence="12" key="1">
    <citation type="submission" date="2016-05" db="EMBL/GenBank/DDBJ databases">
        <title>Comparative genomics of biotechnologically important yeasts.</title>
        <authorList>
            <consortium name="DOE Joint Genome Institute"/>
            <person name="Riley R."/>
            <person name="Haridas S."/>
            <person name="Wolfe K.H."/>
            <person name="Lopes M.R."/>
            <person name="Hittinger C.T."/>
            <person name="Goker M."/>
            <person name="Salamov A."/>
            <person name="Wisecaver J."/>
            <person name="Long T.M."/>
            <person name="Aerts A.L."/>
            <person name="Barry K."/>
            <person name="Choi C."/>
            <person name="Clum A."/>
            <person name="Coughlan A.Y."/>
            <person name="Deshpande S."/>
            <person name="Douglass A.P."/>
            <person name="Hanson S.J."/>
            <person name="Klenk H.-P."/>
            <person name="Labutti K."/>
            <person name="Lapidus A."/>
            <person name="Lindquist E."/>
            <person name="Lipzen A."/>
            <person name="Meier-Kolthoff J.P."/>
            <person name="Ohm R.A."/>
            <person name="Otillar R.P."/>
            <person name="Pangilinan J."/>
            <person name="Peng Y."/>
            <person name="Rokas A."/>
            <person name="Rosa C.A."/>
            <person name="Scheuner C."/>
            <person name="Sibirny A.A."/>
            <person name="Slot J.C."/>
            <person name="Stielow J.B."/>
            <person name="Sun H."/>
            <person name="Kurtzman C.P."/>
            <person name="Blackwell M."/>
            <person name="Grigoriev I.V."/>
            <person name="Jeffries T.W."/>
        </authorList>
    </citation>
    <scope>NUCLEOTIDE SEQUENCE [LARGE SCALE GENOMIC DNA]</scope>
    <source>
        <strain evidence="12">NRRL Y-17324</strain>
    </source>
</reference>
<dbReference type="Pfam" id="PF21457">
    <property type="entry name" value="zf-CCCH_2-like_3"/>
    <property type="match status" value="1"/>
</dbReference>
<proteinExistence type="inferred from homology"/>
<comment type="subcellular location">
    <subcellularLocation>
        <location evidence="1">Nucleus</location>
    </subcellularLocation>
</comment>
<dbReference type="Proteomes" id="UP000094285">
    <property type="component" value="Unassembled WGS sequence"/>
</dbReference>
<sequence length="451" mass="49789">MSVQFTPEDPIGLELKANLIQELKNRYNCFDDAQDIAEFIVILIVSNKSPGEILQEVKEIADIPIDIPFIETVFREIERIQSVHQGGQQGIPQPVPQQEQPVPVQAPAQVPAPAPMPVFDFTQPPPQFQFTQQSLEQAPNHGLPQIPTGPKGIQNRSRDYDSRAKQGRGGIGKAATNGRDRNGARKGLNPQIVSKVLADNNGSTNVTKFALKASKGRCQDFPYCNNKDCEFAHPTKNCFAYPNCTNPPGTCNYLHPEEDQELIAKLEKSKQEYKEKKKNEALLAQATCKFGLKCTKDTCPFAHPTPANGQAKIVTLDWCPSGKGCIDSNCGRAHPPPPSAKPVVHAGPNPEIALEQCKFGTQCTNYKCPRRHATSLVPCRAGAQCKRLDCTFAHPFNEVCRFGAKCLNKNCMYQHPDGRDLQSNTWSKDTTTSNRAFAVPQDQVMEQAVQD</sequence>
<evidence type="ECO:0008006" key="13">
    <source>
        <dbReference type="Google" id="ProtNLM"/>
    </source>
</evidence>
<dbReference type="FunFam" id="4.10.1000.40:FF:000003">
    <property type="entry name" value="Nuclear polyadenylated RNA-binding protein NAB2"/>
    <property type="match status" value="1"/>
</dbReference>
<gene>
    <name evidence="11" type="ORF">CANTADRAFT_71036</name>
</gene>
<dbReference type="Pfam" id="PF21803">
    <property type="entry name" value="Nab2-zf4"/>
    <property type="match status" value="1"/>
</dbReference>
<evidence type="ECO:0000256" key="8">
    <source>
        <dbReference type="SAM" id="MobiDB-lite"/>
    </source>
</evidence>
<dbReference type="GO" id="GO:1900152">
    <property type="term" value="P:negative regulation of nuclear-transcribed mRNA catabolic process, deadenylation-dependent decay"/>
    <property type="evidence" value="ECO:0007669"/>
    <property type="project" value="EnsemblFungi"/>
</dbReference>
<dbReference type="GO" id="GO:0005634">
    <property type="term" value="C:nucleus"/>
    <property type="evidence" value="ECO:0007669"/>
    <property type="project" value="UniProtKB-SubCell"/>
</dbReference>
<evidence type="ECO:0000313" key="12">
    <source>
        <dbReference type="Proteomes" id="UP000094285"/>
    </source>
</evidence>
<dbReference type="EMBL" id="KV453915">
    <property type="protein sequence ID" value="ODV77597.1"/>
    <property type="molecule type" value="Genomic_DNA"/>
</dbReference>
<dbReference type="GO" id="GO:0008143">
    <property type="term" value="F:poly(A) binding"/>
    <property type="evidence" value="ECO:0007669"/>
    <property type="project" value="EnsemblFungi"/>
</dbReference>
<evidence type="ECO:0000259" key="9">
    <source>
        <dbReference type="Pfam" id="PF21457"/>
    </source>
</evidence>
<dbReference type="GO" id="GO:0016973">
    <property type="term" value="P:poly(A)+ mRNA export from nucleus"/>
    <property type="evidence" value="ECO:0007669"/>
    <property type="project" value="EnsemblFungi"/>
</dbReference>
<dbReference type="GO" id="GO:0000049">
    <property type="term" value="F:tRNA binding"/>
    <property type="evidence" value="ECO:0007669"/>
    <property type="project" value="EnsemblFungi"/>
</dbReference>
<dbReference type="RefSeq" id="XP_020062719.1">
    <property type="nucleotide sequence ID" value="XM_020211059.1"/>
</dbReference>
<keyword evidence="5" id="KW-0863">Zinc-finger</keyword>
<dbReference type="Gene3D" id="1.10.340.40">
    <property type="entry name" value="Nuclear abundant poly(A) RNA-bind protein 2, N-terminal domain"/>
    <property type="match status" value="1"/>
</dbReference>
<evidence type="ECO:0000256" key="4">
    <source>
        <dbReference type="ARBA" id="ARBA00022737"/>
    </source>
</evidence>
<dbReference type="GO" id="GO:0008270">
    <property type="term" value="F:zinc ion binding"/>
    <property type="evidence" value="ECO:0007669"/>
    <property type="project" value="UniProtKB-KW"/>
</dbReference>
<dbReference type="GO" id="GO:0160091">
    <property type="term" value="P:spliceosome-depend formation of circular RNA"/>
    <property type="evidence" value="ECO:0007669"/>
    <property type="project" value="EnsemblFungi"/>
</dbReference>
<feature type="domain" description="Nab2 type CCCH zinc finger 4" evidence="10">
    <location>
        <begin position="307"/>
        <end position="335"/>
    </location>
</feature>
<feature type="region of interest" description="Disordered" evidence="8">
    <location>
        <begin position="139"/>
        <end position="186"/>
    </location>
</feature>
<keyword evidence="12" id="KW-1185">Reference proteome</keyword>
<dbReference type="InterPro" id="IPR040366">
    <property type="entry name" value="Nab2/ZC3H14"/>
</dbReference>
<organism evidence="11 12">
    <name type="scientific">Suhomyces tanzawaensis NRRL Y-17324</name>
    <dbReference type="NCBI Taxonomy" id="984487"/>
    <lineage>
        <taxon>Eukaryota</taxon>
        <taxon>Fungi</taxon>
        <taxon>Dikarya</taxon>
        <taxon>Ascomycota</taxon>
        <taxon>Saccharomycotina</taxon>
        <taxon>Pichiomycetes</taxon>
        <taxon>Debaryomycetaceae</taxon>
        <taxon>Suhomyces</taxon>
    </lineage>
</organism>
<dbReference type="AlphaFoldDB" id="A0A1E4SDK7"/>
<dbReference type="GO" id="GO:0045945">
    <property type="term" value="P:positive regulation of transcription by RNA polymerase III"/>
    <property type="evidence" value="ECO:0007669"/>
    <property type="project" value="EnsemblFungi"/>
</dbReference>
<evidence type="ECO:0000256" key="2">
    <source>
        <dbReference type="ARBA" id="ARBA00008423"/>
    </source>
</evidence>
<dbReference type="InterPro" id="IPR048410">
    <property type="entry name" value="Znf-CCCH_2-like_3"/>
</dbReference>
<keyword evidence="4" id="KW-0677">Repeat</keyword>
<dbReference type="Gene3D" id="4.10.1000.40">
    <property type="match status" value="3"/>
</dbReference>
<dbReference type="PANTHER" id="PTHR14738:SF29">
    <property type="entry name" value="ZINC FINGER CCCH DOMAIN-CONTAINING PROTEIN 14"/>
    <property type="match status" value="1"/>
</dbReference>
<feature type="domain" description="RNA-binding Nab2-type zinc finger" evidence="9">
    <location>
        <begin position="236"/>
        <end position="263"/>
    </location>
</feature>
<name>A0A1E4SDK7_9ASCO</name>
<evidence type="ECO:0000259" key="10">
    <source>
        <dbReference type="Pfam" id="PF21803"/>
    </source>
</evidence>